<dbReference type="EMBL" id="REGN01007455">
    <property type="protein sequence ID" value="RNA06241.1"/>
    <property type="molecule type" value="Genomic_DNA"/>
</dbReference>
<proteinExistence type="predicted"/>
<name>A0A3M7Q5F7_BRAPC</name>
<dbReference type="Proteomes" id="UP000276133">
    <property type="component" value="Unassembled WGS sequence"/>
</dbReference>
<evidence type="ECO:0000313" key="2">
    <source>
        <dbReference type="Proteomes" id="UP000276133"/>
    </source>
</evidence>
<protein>
    <submittedName>
        <fullName evidence="1">Uncharacterized protein</fullName>
    </submittedName>
</protein>
<evidence type="ECO:0000313" key="1">
    <source>
        <dbReference type="EMBL" id="RNA06241.1"/>
    </source>
</evidence>
<reference evidence="1 2" key="1">
    <citation type="journal article" date="2018" name="Sci. Rep.">
        <title>Genomic signatures of local adaptation to the degree of environmental predictability in rotifers.</title>
        <authorList>
            <person name="Franch-Gras L."/>
            <person name="Hahn C."/>
            <person name="Garcia-Roger E.M."/>
            <person name="Carmona M.J."/>
            <person name="Serra M."/>
            <person name="Gomez A."/>
        </authorList>
    </citation>
    <scope>NUCLEOTIDE SEQUENCE [LARGE SCALE GENOMIC DNA]</scope>
    <source>
        <strain evidence="1">HYR1</strain>
    </source>
</reference>
<sequence>MVIFVLKLIFYLLRKDTQKDFKNEFRKKFDKHFPDDKHQAIVCSLENVVLSEFCQRLNTMSKFGKFVYVLSGKNSSFLYHRNYHDFFLYICQTLPSGFTLCEKDRRN</sequence>
<gene>
    <name evidence="1" type="ORF">BpHYR1_032519</name>
</gene>
<comment type="caution">
    <text evidence="1">The sequence shown here is derived from an EMBL/GenBank/DDBJ whole genome shotgun (WGS) entry which is preliminary data.</text>
</comment>
<organism evidence="1 2">
    <name type="scientific">Brachionus plicatilis</name>
    <name type="common">Marine rotifer</name>
    <name type="synonym">Brachionus muelleri</name>
    <dbReference type="NCBI Taxonomy" id="10195"/>
    <lineage>
        <taxon>Eukaryota</taxon>
        <taxon>Metazoa</taxon>
        <taxon>Spiralia</taxon>
        <taxon>Gnathifera</taxon>
        <taxon>Rotifera</taxon>
        <taxon>Eurotatoria</taxon>
        <taxon>Monogononta</taxon>
        <taxon>Pseudotrocha</taxon>
        <taxon>Ploima</taxon>
        <taxon>Brachionidae</taxon>
        <taxon>Brachionus</taxon>
    </lineage>
</organism>
<keyword evidence="2" id="KW-1185">Reference proteome</keyword>
<dbReference type="AlphaFoldDB" id="A0A3M7Q5F7"/>
<accession>A0A3M7Q5F7</accession>